<keyword evidence="3" id="KW-1185">Reference proteome</keyword>
<evidence type="ECO:0000313" key="2">
    <source>
        <dbReference type="EMBL" id="KAL0472783.1"/>
    </source>
</evidence>
<name>A0ABR3DKH1_NEUIN</name>
<organism evidence="2 3">
    <name type="scientific">Neurospora intermedia</name>
    <dbReference type="NCBI Taxonomy" id="5142"/>
    <lineage>
        <taxon>Eukaryota</taxon>
        <taxon>Fungi</taxon>
        <taxon>Dikarya</taxon>
        <taxon>Ascomycota</taxon>
        <taxon>Pezizomycotina</taxon>
        <taxon>Sordariomycetes</taxon>
        <taxon>Sordariomycetidae</taxon>
        <taxon>Sordariales</taxon>
        <taxon>Sordariaceae</taxon>
        <taxon>Neurospora</taxon>
    </lineage>
</organism>
<protein>
    <submittedName>
        <fullName evidence="2">Uncharacterized protein</fullName>
    </submittedName>
</protein>
<feature type="compositionally biased region" description="Low complexity" evidence="1">
    <location>
        <begin position="63"/>
        <end position="73"/>
    </location>
</feature>
<accession>A0ABR3DKH1</accession>
<gene>
    <name evidence="2" type="ORF">QR685DRAFT_515076</name>
</gene>
<proteinExistence type="predicted"/>
<dbReference type="Proteomes" id="UP001451303">
    <property type="component" value="Unassembled WGS sequence"/>
</dbReference>
<comment type="caution">
    <text evidence="2">The sequence shown here is derived from an EMBL/GenBank/DDBJ whole genome shotgun (WGS) entry which is preliminary data.</text>
</comment>
<dbReference type="EMBL" id="JAVLET010000002">
    <property type="protein sequence ID" value="KAL0472783.1"/>
    <property type="molecule type" value="Genomic_DNA"/>
</dbReference>
<feature type="region of interest" description="Disordered" evidence="1">
    <location>
        <begin position="63"/>
        <end position="146"/>
    </location>
</feature>
<reference evidence="2 3" key="1">
    <citation type="submission" date="2023-09" db="EMBL/GenBank/DDBJ databases">
        <title>Multi-omics analysis of a traditional fermented food reveals byproduct-associated fungal strains for waste-to-food upcycling.</title>
        <authorList>
            <consortium name="Lawrence Berkeley National Laboratory"/>
            <person name="Rekdal V.M."/>
            <person name="Villalobos-Escobedo J.M."/>
            <person name="Rodriguez-Valeron N."/>
            <person name="Garcia M.O."/>
            <person name="Vasquez D.P."/>
            <person name="Damayanti I."/>
            <person name="Sorensen P.M."/>
            <person name="Baidoo E.E."/>
            <person name="De Carvalho A.C."/>
            <person name="Riley R."/>
            <person name="Lipzen A."/>
            <person name="He G."/>
            <person name="Yan M."/>
            <person name="Haridas S."/>
            <person name="Daum C."/>
            <person name="Yoshinaga Y."/>
            <person name="Ng V."/>
            <person name="Grigoriev I.V."/>
            <person name="Munk R."/>
            <person name="Nuraida L."/>
            <person name="Wijaya C.H."/>
            <person name="Morales P.-C."/>
            <person name="Keasling J.D."/>
        </authorList>
    </citation>
    <scope>NUCLEOTIDE SEQUENCE [LARGE SCALE GENOMIC DNA]</scope>
    <source>
        <strain evidence="2 3">FGSC 2613</strain>
    </source>
</reference>
<sequence>MAALYMSRISSFFSPFLSFSSINQNFHHHNVLHHADHSLPSWFNTPSPIYALFLHTLNPDYCTTSARTTSTSTPHSRYGQQQCRRTRSRKLSPAQASRKRPLTRSEEENAEKRERNDEQDKRERGGGRKVRLPVQDRQTKSKVQNR</sequence>
<evidence type="ECO:0000313" key="3">
    <source>
        <dbReference type="Proteomes" id="UP001451303"/>
    </source>
</evidence>
<feature type="compositionally biased region" description="Polar residues" evidence="1">
    <location>
        <begin position="74"/>
        <end position="83"/>
    </location>
</feature>
<evidence type="ECO:0000256" key="1">
    <source>
        <dbReference type="SAM" id="MobiDB-lite"/>
    </source>
</evidence>
<feature type="compositionally biased region" description="Basic and acidic residues" evidence="1">
    <location>
        <begin position="103"/>
        <end position="126"/>
    </location>
</feature>